<accession>A0A919NGN5</accession>
<dbReference type="Proteomes" id="UP000623608">
    <property type="component" value="Unassembled WGS sequence"/>
</dbReference>
<gene>
    <name evidence="2" type="ORF">Ate02nite_02020</name>
</gene>
<dbReference type="RefSeq" id="WP_203797515.1">
    <property type="nucleotide sequence ID" value="NZ_BOMY01000001.1"/>
</dbReference>
<keyword evidence="3" id="KW-1185">Reference proteome</keyword>
<evidence type="ECO:0000313" key="3">
    <source>
        <dbReference type="Proteomes" id="UP000623608"/>
    </source>
</evidence>
<evidence type="ECO:0000259" key="1">
    <source>
        <dbReference type="Pfam" id="PF01814"/>
    </source>
</evidence>
<sequence>MTDEYERLTAYGTQLILTHARLRDMLEDLRDGIYPGAELATHCLAFCDALTEHHTDEDANVFPLLAARHPELRGFLAQLRQDHAIISGLVRGVRQDDPEALSALAAVMETHFRGEEKRLVEVLNEVGR</sequence>
<dbReference type="AlphaFoldDB" id="A0A919NGN5"/>
<dbReference type="EMBL" id="BOMY01000001">
    <property type="protein sequence ID" value="GIF17472.1"/>
    <property type="molecule type" value="Genomic_DNA"/>
</dbReference>
<comment type="caution">
    <text evidence="2">The sequence shown here is derived from an EMBL/GenBank/DDBJ whole genome shotgun (WGS) entry which is preliminary data.</text>
</comment>
<name>A0A919NGN5_9ACTN</name>
<reference evidence="2" key="1">
    <citation type="submission" date="2021-01" db="EMBL/GenBank/DDBJ databases">
        <title>Whole genome shotgun sequence of Actinoplanes tereljensis NBRC 105297.</title>
        <authorList>
            <person name="Komaki H."/>
            <person name="Tamura T."/>
        </authorList>
    </citation>
    <scope>NUCLEOTIDE SEQUENCE</scope>
    <source>
        <strain evidence="2">NBRC 105297</strain>
    </source>
</reference>
<organism evidence="2 3">
    <name type="scientific">Paractinoplanes tereljensis</name>
    <dbReference type="NCBI Taxonomy" id="571912"/>
    <lineage>
        <taxon>Bacteria</taxon>
        <taxon>Bacillati</taxon>
        <taxon>Actinomycetota</taxon>
        <taxon>Actinomycetes</taxon>
        <taxon>Micromonosporales</taxon>
        <taxon>Micromonosporaceae</taxon>
        <taxon>Paractinoplanes</taxon>
    </lineage>
</organism>
<proteinExistence type="predicted"/>
<dbReference type="Gene3D" id="1.20.120.520">
    <property type="entry name" value="nmb1532 protein domain like"/>
    <property type="match status" value="1"/>
</dbReference>
<feature type="domain" description="Hemerythrin-like" evidence="1">
    <location>
        <begin position="17"/>
        <end position="121"/>
    </location>
</feature>
<protein>
    <recommendedName>
        <fullName evidence="1">Hemerythrin-like domain-containing protein</fullName>
    </recommendedName>
</protein>
<dbReference type="Pfam" id="PF01814">
    <property type="entry name" value="Hemerythrin"/>
    <property type="match status" value="1"/>
</dbReference>
<evidence type="ECO:0000313" key="2">
    <source>
        <dbReference type="EMBL" id="GIF17472.1"/>
    </source>
</evidence>
<dbReference type="InterPro" id="IPR012312">
    <property type="entry name" value="Hemerythrin-like"/>
</dbReference>